<dbReference type="NCBIfam" id="TIGR01633">
    <property type="entry name" value="phi3626_gp14_N"/>
    <property type="match status" value="1"/>
</dbReference>
<dbReference type="Gene3D" id="2.40.30.200">
    <property type="match status" value="1"/>
</dbReference>
<reference evidence="3 4" key="1">
    <citation type="submission" date="2017-07" db="EMBL/GenBank/DDBJ databases">
        <title>Isolation and whole genome analysis of endospore-forming bacteria from heroin.</title>
        <authorList>
            <person name="Kalinowski J."/>
            <person name="Ahrens B."/>
            <person name="Al-Dilaimi A."/>
            <person name="Winkler A."/>
            <person name="Wibberg D."/>
            <person name="Schleenbecker U."/>
            <person name="Ruckert C."/>
            <person name="Wolfel R."/>
            <person name="Grass G."/>
        </authorList>
    </citation>
    <scope>NUCLEOTIDE SEQUENCE [LARGE SCALE GENOMIC DNA]</scope>
    <source>
        <strain evidence="3 4">7539</strain>
    </source>
</reference>
<evidence type="ECO:0000259" key="2">
    <source>
        <dbReference type="Pfam" id="PF22768"/>
    </source>
</evidence>
<accession>A0A268P6J9</accession>
<dbReference type="Pfam" id="PF05709">
    <property type="entry name" value="Sipho_tail"/>
    <property type="match status" value="1"/>
</dbReference>
<dbReference type="InterPro" id="IPR008841">
    <property type="entry name" value="Siphovirus-type_tail_N"/>
</dbReference>
<evidence type="ECO:0008006" key="5">
    <source>
        <dbReference type="Google" id="ProtNLM"/>
    </source>
</evidence>
<protein>
    <recommendedName>
        <fullName evidence="5">Phage tail protein</fullName>
    </recommendedName>
</protein>
<dbReference type="AlphaFoldDB" id="A0A268P6J9"/>
<dbReference type="InterPro" id="IPR006520">
    <property type="entry name" value="Dit_BPSPP_N"/>
</dbReference>
<dbReference type="Proteomes" id="UP000216207">
    <property type="component" value="Unassembled WGS sequence"/>
</dbReference>
<comment type="caution">
    <text evidence="3">The sequence shown here is derived from an EMBL/GenBank/DDBJ whole genome shotgun (WGS) entry which is preliminary data.</text>
</comment>
<dbReference type="EMBL" id="NPCC01000002">
    <property type="protein sequence ID" value="PAE90945.1"/>
    <property type="molecule type" value="Genomic_DNA"/>
</dbReference>
<evidence type="ECO:0000313" key="4">
    <source>
        <dbReference type="Proteomes" id="UP000216207"/>
    </source>
</evidence>
<evidence type="ECO:0000259" key="1">
    <source>
        <dbReference type="Pfam" id="PF05709"/>
    </source>
</evidence>
<dbReference type="InterPro" id="IPR054738">
    <property type="entry name" value="Siphovirus-type_tail_C"/>
</dbReference>
<evidence type="ECO:0000313" key="3">
    <source>
        <dbReference type="EMBL" id="PAE90945.1"/>
    </source>
</evidence>
<name>A0A268P6J9_SHOCL</name>
<sequence length="260" mass="29478">MYKFADTVAGSANSPSMSLQTIFNGINLDNELSDENGGFTTLVVSGRGLLDKRINLFQPPGTHGQKELNYTYTTREIQVKFMIEDRTNGGFRDRFNQLSLLLSDSQRELRFTDEEAFFIATLESADIPDEDSNRIVGTLNFICSDPAKYKAEKTLNISTSFSNHQIVGSTVRKWTSRTVFSGETKNYTLENNRGGKILLNYTFGENDVLEIDYDKRLIKLNGVARMPLLSLDSNWFNLQPGVNRLRASHATTVTYRETYY</sequence>
<gene>
    <name evidence="3" type="ORF">CHH72_00560</name>
</gene>
<dbReference type="RefSeq" id="WP_095326009.1">
    <property type="nucleotide sequence ID" value="NZ_NPCC01000002.1"/>
</dbReference>
<proteinExistence type="predicted"/>
<dbReference type="Gene3D" id="2.60.120.860">
    <property type="match status" value="1"/>
</dbReference>
<feature type="domain" description="Siphovirus-type tail component RIFT-related" evidence="1">
    <location>
        <begin position="44"/>
        <end position="143"/>
    </location>
</feature>
<dbReference type="Pfam" id="PF22768">
    <property type="entry name" value="SPP1_Dit"/>
    <property type="match status" value="1"/>
</dbReference>
<organism evidence="3 4">
    <name type="scientific">Shouchella clausii</name>
    <name type="common">Alkalihalobacillus clausii</name>
    <dbReference type="NCBI Taxonomy" id="79880"/>
    <lineage>
        <taxon>Bacteria</taxon>
        <taxon>Bacillati</taxon>
        <taxon>Bacillota</taxon>
        <taxon>Bacilli</taxon>
        <taxon>Bacillales</taxon>
        <taxon>Bacillaceae</taxon>
        <taxon>Shouchella</taxon>
    </lineage>
</organism>
<feature type="domain" description="Siphovirus-type tail component C-terminal" evidence="2">
    <location>
        <begin position="168"/>
        <end position="259"/>
    </location>
</feature>